<organism evidence="1 2">
    <name type="scientific">Octopus vulgaris</name>
    <name type="common">Common octopus</name>
    <dbReference type="NCBI Taxonomy" id="6645"/>
    <lineage>
        <taxon>Eukaryota</taxon>
        <taxon>Metazoa</taxon>
        <taxon>Spiralia</taxon>
        <taxon>Lophotrochozoa</taxon>
        <taxon>Mollusca</taxon>
        <taxon>Cephalopoda</taxon>
        <taxon>Coleoidea</taxon>
        <taxon>Octopodiformes</taxon>
        <taxon>Octopoda</taxon>
        <taxon>Incirrata</taxon>
        <taxon>Octopodidae</taxon>
        <taxon>Octopus</taxon>
    </lineage>
</organism>
<proteinExistence type="predicted"/>
<dbReference type="EMBL" id="OX597823">
    <property type="protein sequence ID" value="CAI9728545.1"/>
    <property type="molecule type" value="Genomic_DNA"/>
</dbReference>
<name>A0AA36B609_OCTVU</name>
<gene>
    <name evidence="1" type="ORF">OCTVUL_1B000066</name>
</gene>
<keyword evidence="2" id="KW-1185">Reference proteome</keyword>
<evidence type="ECO:0000313" key="2">
    <source>
        <dbReference type="Proteomes" id="UP001162480"/>
    </source>
</evidence>
<sequence length="154" mass="17300">MGLVLPPDFIQGLGNIRHHLGVLRQKADIRINEGLLLQLCRHPVDSSPILLLQDLEDNSSVIGRVPSATVGDYQPPLQRVQNVVCRHHVAALQIPQPLCLGLSLPVDRLERNAIKSLVAERANRLRHRDRHEIRLSYNYIVVLVIDILLPPPPN</sequence>
<dbReference type="Proteomes" id="UP001162480">
    <property type="component" value="Chromosome 10"/>
</dbReference>
<accession>A0AA36B609</accession>
<protein>
    <submittedName>
        <fullName evidence="1">Uncharacterized protein</fullName>
    </submittedName>
</protein>
<evidence type="ECO:0000313" key="1">
    <source>
        <dbReference type="EMBL" id="CAI9728545.1"/>
    </source>
</evidence>
<reference evidence="1" key="1">
    <citation type="submission" date="2023-08" db="EMBL/GenBank/DDBJ databases">
        <authorList>
            <person name="Alioto T."/>
            <person name="Alioto T."/>
            <person name="Gomez Garrido J."/>
        </authorList>
    </citation>
    <scope>NUCLEOTIDE SEQUENCE</scope>
</reference>
<dbReference type="AlphaFoldDB" id="A0AA36B609"/>